<evidence type="ECO:0000313" key="5">
    <source>
        <dbReference type="EMBL" id="QDL38205.1"/>
    </source>
</evidence>
<keyword evidence="3" id="KW-0732">Signal</keyword>
<dbReference type="InterPro" id="IPR008816">
    <property type="entry name" value="Gly_zipper_2TM_dom"/>
</dbReference>
<evidence type="ECO:0000256" key="2">
    <source>
        <dbReference type="ARBA" id="ARBA00023136"/>
    </source>
</evidence>
<comment type="subcellular location">
    <subcellularLocation>
        <location evidence="1">Membrane</location>
    </subcellularLocation>
</comment>
<dbReference type="AlphaFoldDB" id="A0A515DCT0"/>
<dbReference type="Proteomes" id="UP000316798">
    <property type="component" value="Chromosome"/>
</dbReference>
<feature type="domain" description="Glycine zipper 2TM" evidence="4">
    <location>
        <begin position="103"/>
        <end position="143"/>
    </location>
</feature>
<dbReference type="PANTHER" id="PTHR35603">
    <property type="match status" value="1"/>
</dbReference>
<name>A0A515DCT0_9BURK</name>
<dbReference type="PROSITE" id="PS51257">
    <property type="entry name" value="PROKAR_LIPOPROTEIN"/>
    <property type="match status" value="1"/>
</dbReference>
<keyword evidence="2" id="KW-0472">Membrane</keyword>
<evidence type="ECO:0000313" key="6">
    <source>
        <dbReference type="Proteomes" id="UP000316798"/>
    </source>
</evidence>
<feature type="chain" id="PRO_5021992435" evidence="3">
    <location>
        <begin position="25"/>
        <end position="192"/>
    </location>
</feature>
<dbReference type="GO" id="GO:0019867">
    <property type="term" value="C:outer membrane"/>
    <property type="evidence" value="ECO:0007669"/>
    <property type="project" value="InterPro"/>
</dbReference>
<dbReference type="InterPro" id="IPR051407">
    <property type="entry name" value="Bact_OM_lipoprot/Surf_antigen"/>
</dbReference>
<gene>
    <name evidence="5" type="ORF">EUB48_13585</name>
</gene>
<protein>
    <submittedName>
        <fullName evidence="5">Glycine zipper 2TM domain-containing protein</fullName>
    </submittedName>
</protein>
<dbReference type="RefSeq" id="WP_142819626.1">
    <property type="nucleotide sequence ID" value="NZ_CP035503.1"/>
</dbReference>
<dbReference type="EMBL" id="CP035503">
    <property type="protein sequence ID" value="QDL38205.1"/>
    <property type="molecule type" value="Genomic_DNA"/>
</dbReference>
<dbReference type="Pfam" id="PF05433">
    <property type="entry name" value="Rick_17kDa_Anti"/>
    <property type="match status" value="1"/>
</dbReference>
<dbReference type="OrthoDB" id="9153931at2"/>
<evidence type="ECO:0000256" key="3">
    <source>
        <dbReference type="SAM" id="SignalP"/>
    </source>
</evidence>
<accession>A0A515DCT0</accession>
<reference evidence="5 6" key="1">
    <citation type="submission" date="2019-01" db="EMBL/GenBank/DDBJ databases">
        <title>Genomic insights into a novel species Rhodoferax sp.</title>
        <authorList>
            <person name="Jin L."/>
        </authorList>
    </citation>
    <scope>NUCLEOTIDE SEQUENCE [LARGE SCALE GENOMIC DNA]</scope>
    <source>
        <strain evidence="5 6">CHu59-6-5</strain>
    </source>
</reference>
<feature type="signal peptide" evidence="3">
    <location>
        <begin position="1"/>
        <end position="24"/>
    </location>
</feature>
<evidence type="ECO:0000256" key="1">
    <source>
        <dbReference type="ARBA" id="ARBA00004370"/>
    </source>
</evidence>
<dbReference type="KEGG" id="rhf:EUB48_13585"/>
<proteinExistence type="predicted"/>
<sequence>MRPSLRLAAIVSTATLLGSLAACVAPPMNTSGTAYPSYPASYPTYPSSNYPATNYPATNYPNANYPNANYPNNNAPGAYVVYGRVTGIDVIRTNQQGQGIGPGAVIGGVVGGVLGNQIGGGTGRSVATVAGVVGGAVVGNSIEKSRTANQQEIYRLSIQTENGTMRSYDMATPGDLRIGDHVRIENGQVVRL</sequence>
<organism evidence="5 6">
    <name type="scientific">Rhodoferax sediminis</name>
    <dbReference type="NCBI Taxonomy" id="2509614"/>
    <lineage>
        <taxon>Bacteria</taxon>
        <taxon>Pseudomonadati</taxon>
        <taxon>Pseudomonadota</taxon>
        <taxon>Betaproteobacteria</taxon>
        <taxon>Burkholderiales</taxon>
        <taxon>Comamonadaceae</taxon>
        <taxon>Rhodoferax</taxon>
    </lineage>
</organism>
<evidence type="ECO:0000259" key="4">
    <source>
        <dbReference type="Pfam" id="PF05433"/>
    </source>
</evidence>
<keyword evidence="6" id="KW-1185">Reference proteome</keyword>
<dbReference type="PANTHER" id="PTHR35603:SF2">
    <property type="entry name" value="OUTER MEMBRANE LIPOPROTEIN"/>
    <property type="match status" value="1"/>
</dbReference>